<reference evidence="9" key="1">
    <citation type="submission" date="2023-10" db="EMBL/GenBank/DDBJ databases">
        <title>Development of a sustainable strategy for remediation of hydrocarbon-contaminated territories based on the waste exchange concept.</title>
        <authorList>
            <person name="Krivoruchko A."/>
        </authorList>
    </citation>
    <scope>NUCLEOTIDE SEQUENCE</scope>
    <source>
        <strain evidence="9">IEGM 1279</strain>
    </source>
</reference>
<sequence>MTRRSRHPAPKPADNGRLTADVVIVGAGSAGCVLAEKLSRESGRDVVLLERGPGRWPGPEDRDLRRLPIGDHAPYAVRHATDLDGLTAARGCAVGGSSVVNGGYFLRWHQDDFADWPEGWDLEAIDAAYSELDGSGGTMSVSPVSDDELGDAGTAFERYWSSWEVTRPLGVRWPVIGVNRVLGNRSGMLRRTAAEAYLEPALRRPNLRVVADCEVRRLEVSDGRRVTGVATDRFAVSAGEVVLAAGTLGTARLLLGSDLEVLGGAGFLEAGEHRGLAVSYRRMDPAEPGMVLPTVLHTDDGLEIRCYRDDFAVYIEGVPPSGPMVEVTAMRRSPVKLVADGERVRLEFGEPSPEASASMRAGADRVVEMLRSPDFAGIVVPDSVSVAAVPGFSQHAWGTMPMGVRTDALGAVYGAEGLRIVDGSILPTGGRSGPHATIMMMAVHIASRI</sequence>
<dbReference type="InterPro" id="IPR036188">
    <property type="entry name" value="FAD/NAD-bd_sf"/>
</dbReference>
<accession>A0AAE4R3B8</accession>
<feature type="binding site" evidence="6">
    <location>
        <position position="215"/>
    </location>
    <ligand>
        <name>FAD</name>
        <dbReference type="ChEBI" id="CHEBI:57692"/>
    </ligand>
</feature>
<dbReference type="EMBL" id="JAWLKH010000003">
    <property type="protein sequence ID" value="MDV6311317.1"/>
    <property type="molecule type" value="Genomic_DNA"/>
</dbReference>
<dbReference type="InterPro" id="IPR012132">
    <property type="entry name" value="GMC_OxRdtase"/>
</dbReference>
<keyword evidence="5 9" id="KW-0560">Oxidoreductase</keyword>
<dbReference type="EC" id="1.-.-.-" evidence="9"/>
<dbReference type="RefSeq" id="WP_006434693.1">
    <property type="nucleotide sequence ID" value="NZ_CP091855.1"/>
</dbReference>
<dbReference type="Gene3D" id="3.30.410.40">
    <property type="match status" value="1"/>
</dbReference>
<evidence type="ECO:0000259" key="8">
    <source>
        <dbReference type="Pfam" id="PF05199"/>
    </source>
</evidence>
<organism evidence="9 10">
    <name type="scientific">Gordonia amicalis</name>
    <dbReference type="NCBI Taxonomy" id="89053"/>
    <lineage>
        <taxon>Bacteria</taxon>
        <taxon>Bacillati</taxon>
        <taxon>Actinomycetota</taxon>
        <taxon>Actinomycetes</taxon>
        <taxon>Mycobacteriales</taxon>
        <taxon>Gordoniaceae</taxon>
        <taxon>Gordonia</taxon>
    </lineage>
</organism>
<dbReference type="Pfam" id="PF00732">
    <property type="entry name" value="GMC_oxred_N"/>
    <property type="match status" value="1"/>
</dbReference>
<evidence type="ECO:0000256" key="2">
    <source>
        <dbReference type="ARBA" id="ARBA00010790"/>
    </source>
</evidence>
<feature type="domain" description="Glucose-methanol-choline oxidoreductase N-terminal" evidence="7">
    <location>
        <begin position="21"/>
        <end position="258"/>
    </location>
</feature>
<dbReference type="Pfam" id="PF05199">
    <property type="entry name" value="GMC_oxred_C"/>
    <property type="match status" value="1"/>
</dbReference>
<evidence type="ECO:0000256" key="5">
    <source>
        <dbReference type="ARBA" id="ARBA00023002"/>
    </source>
</evidence>
<dbReference type="InterPro" id="IPR007867">
    <property type="entry name" value="GMC_OxRtase_C"/>
</dbReference>
<dbReference type="GeneID" id="77174231"/>
<dbReference type="Proteomes" id="UP001185922">
    <property type="component" value="Unassembled WGS sequence"/>
</dbReference>
<dbReference type="PIRSF" id="PIRSF000137">
    <property type="entry name" value="Alcohol_oxidase"/>
    <property type="match status" value="1"/>
</dbReference>
<dbReference type="Gene3D" id="3.50.50.60">
    <property type="entry name" value="FAD/NAD(P)-binding domain"/>
    <property type="match status" value="2"/>
</dbReference>
<dbReference type="InterPro" id="IPR051473">
    <property type="entry name" value="P2Ox-like"/>
</dbReference>
<evidence type="ECO:0000313" key="10">
    <source>
        <dbReference type="Proteomes" id="UP001185922"/>
    </source>
</evidence>
<evidence type="ECO:0000256" key="3">
    <source>
        <dbReference type="ARBA" id="ARBA00022630"/>
    </source>
</evidence>
<dbReference type="SUPFAM" id="SSF51905">
    <property type="entry name" value="FAD/NAD(P)-binding domain"/>
    <property type="match status" value="1"/>
</dbReference>
<dbReference type="InterPro" id="IPR030900">
    <property type="entry name" value="GMC_mycofac_OxRdtase"/>
</dbReference>
<evidence type="ECO:0000256" key="4">
    <source>
        <dbReference type="ARBA" id="ARBA00022827"/>
    </source>
</evidence>
<evidence type="ECO:0000256" key="1">
    <source>
        <dbReference type="ARBA" id="ARBA00001974"/>
    </source>
</evidence>
<keyword evidence="3" id="KW-0285">Flavoprotein</keyword>
<dbReference type="GO" id="GO:0050660">
    <property type="term" value="F:flavin adenine dinucleotide binding"/>
    <property type="evidence" value="ECO:0007669"/>
    <property type="project" value="InterPro"/>
</dbReference>
<dbReference type="AlphaFoldDB" id="A0AAE4R3B8"/>
<dbReference type="GO" id="GO:0016614">
    <property type="term" value="F:oxidoreductase activity, acting on CH-OH group of donors"/>
    <property type="evidence" value="ECO:0007669"/>
    <property type="project" value="InterPro"/>
</dbReference>
<evidence type="ECO:0000259" key="7">
    <source>
        <dbReference type="Pfam" id="PF00732"/>
    </source>
</evidence>
<keyword evidence="4 6" id="KW-0274">FAD</keyword>
<comment type="cofactor">
    <cofactor evidence="1 6">
        <name>FAD</name>
        <dbReference type="ChEBI" id="CHEBI:57692"/>
    </cofactor>
</comment>
<evidence type="ECO:0000313" key="9">
    <source>
        <dbReference type="EMBL" id="MDV6311317.1"/>
    </source>
</evidence>
<comment type="similarity">
    <text evidence="2">Belongs to the GMC oxidoreductase family.</text>
</comment>
<comment type="caution">
    <text evidence="9">The sequence shown here is derived from an EMBL/GenBank/DDBJ whole genome shotgun (WGS) entry which is preliminary data.</text>
</comment>
<proteinExistence type="inferred from homology"/>
<protein>
    <submittedName>
        <fullName evidence="9">Mycofactocin system GMC family oxidoreductase MftG</fullName>
        <ecNumber evidence="9">1.-.-.-</ecNumber>
    </submittedName>
</protein>
<dbReference type="PROSITE" id="PS51257">
    <property type="entry name" value="PROKAR_LIPOPROTEIN"/>
    <property type="match status" value="1"/>
</dbReference>
<dbReference type="PANTHER" id="PTHR42784:SF1">
    <property type="entry name" value="PYRANOSE 2-OXIDASE"/>
    <property type="match status" value="1"/>
</dbReference>
<dbReference type="InterPro" id="IPR000172">
    <property type="entry name" value="GMC_OxRdtase_N"/>
</dbReference>
<gene>
    <name evidence="9" type="primary">mftG</name>
    <name evidence="9" type="ORF">R3Q15_05305</name>
</gene>
<dbReference type="PANTHER" id="PTHR42784">
    <property type="entry name" value="PYRANOSE 2-OXIDASE"/>
    <property type="match status" value="1"/>
</dbReference>
<feature type="domain" description="Glucose-methanol-choline oxidoreductase C-terminal" evidence="8">
    <location>
        <begin position="393"/>
        <end position="442"/>
    </location>
</feature>
<evidence type="ECO:0000256" key="6">
    <source>
        <dbReference type="PIRSR" id="PIRSR000137-2"/>
    </source>
</evidence>
<name>A0AAE4R3B8_9ACTN</name>
<dbReference type="NCBIfam" id="TIGR04542">
    <property type="entry name" value="GMC_mycofac_2"/>
    <property type="match status" value="1"/>
</dbReference>